<feature type="domain" description="ABC transporter" evidence="8">
    <location>
        <begin position="5"/>
        <end position="249"/>
    </location>
</feature>
<dbReference type="GO" id="GO:0015416">
    <property type="term" value="F:ABC-type phosphonate transporter activity"/>
    <property type="evidence" value="ECO:0007669"/>
    <property type="project" value="InterPro"/>
</dbReference>
<dbReference type="PROSITE" id="PS50893">
    <property type="entry name" value="ABC_TRANSPORTER_2"/>
    <property type="match status" value="1"/>
</dbReference>
<dbReference type="Proteomes" id="UP000535838">
    <property type="component" value="Unassembled WGS sequence"/>
</dbReference>
<evidence type="ECO:0000259" key="8">
    <source>
        <dbReference type="PROSITE" id="PS50893"/>
    </source>
</evidence>
<keyword evidence="5" id="KW-0918">Phosphonate transport</keyword>
<evidence type="ECO:0000256" key="7">
    <source>
        <dbReference type="ARBA" id="ARBA00023136"/>
    </source>
</evidence>
<dbReference type="CDD" id="cd03256">
    <property type="entry name" value="ABC_PhnC_transporter"/>
    <property type="match status" value="1"/>
</dbReference>
<dbReference type="InterPro" id="IPR027417">
    <property type="entry name" value="P-loop_NTPase"/>
</dbReference>
<evidence type="ECO:0000256" key="1">
    <source>
        <dbReference type="ARBA" id="ARBA00022448"/>
    </source>
</evidence>
<accession>A0A841STW0</accession>
<comment type="caution">
    <text evidence="9">The sequence shown here is derived from an EMBL/GenBank/DDBJ whole genome shotgun (WGS) entry which is preliminary data.</text>
</comment>
<evidence type="ECO:0000313" key="9">
    <source>
        <dbReference type="EMBL" id="MBB6633067.1"/>
    </source>
</evidence>
<dbReference type="EMBL" id="JACJVQ010000003">
    <property type="protein sequence ID" value="MBB6633067.1"/>
    <property type="molecule type" value="Genomic_DNA"/>
</dbReference>
<evidence type="ECO:0000256" key="6">
    <source>
        <dbReference type="ARBA" id="ARBA00022967"/>
    </source>
</evidence>
<dbReference type="PANTHER" id="PTHR43166">
    <property type="entry name" value="AMINO ACID IMPORT ATP-BINDING PROTEIN"/>
    <property type="match status" value="1"/>
</dbReference>
<dbReference type="NCBIfam" id="TIGR02315">
    <property type="entry name" value="ABC_phnC"/>
    <property type="match status" value="1"/>
</dbReference>
<dbReference type="PANTHER" id="PTHR43166:SF6">
    <property type="entry name" value="PHOSPHONATES IMPORT ATP-BINDING PROTEIN PHNC"/>
    <property type="match status" value="1"/>
</dbReference>
<name>A0A841STW0_9BACL</name>
<dbReference type="RefSeq" id="WP_185118305.1">
    <property type="nucleotide sequence ID" value="NZ_JACJVQ010000003.1"/>
</dbReference>
<keyword evidence="1" id="KW-0813">Transport</keyword>
<keyword evidence="3" id="KW-0547">Nucleotide-binding</keyword>
<dbReference type="InterPro" id="IPR012693">
    <property type="entry name" value="ABC_transpr_PhnC"/>
</dbReference>
<dbReference type="GO" id="GO:0016887">
    <property type="term" value="F:ATP hydrolysis activity"/>
    <property type="evidence" value="ECO:0007669"/>
    <property type="project" value="InterPro"/>
</dbReference>
<sequence length="270" mass="29774">MTILLEIKGLTKKYNAGTVALDGIDLQVKSKEFIAVIGPSGAGKSTLLRCINRLVEPTSGSIDFLGQRVEKANSRDLRHVRSQIGMIFQHYNLVSRLSVLENVLHGRLGYMSSIAGVFNRYSEEDKKKAIALLHKVGLENEVYKRADELSGGQKQRVGVCRALAQQPQLILADEPIASLDPKSSAVVMDAIHRNCTEQGIACLVNLHQVEVAKQYASRIIGIKNGKMVFDGPPEALTDYHAALIYEGKESQMYQQQVAEEQPNPTGRKYA</sequence>
<dbReference type="SUPFAM" id="SSF52540">
    <property type="entry name" value="P-loop containing nucleoside triphosphate hydrolases"/>
    <property type="match status" value="1"/>
</dbReference>
<dbReference type="GO" id="GO:0005524">
    <property type="term" value="F:ATP binding"/>
    <property type="evidence" value="ECO:0007669"/>
    <property type="project" value="UniProtKB-KW"/>
</dbReference>
<keyword evidence="6" id="KW-1278">Translocase</keyword>
<dbReference type="SMART" id="SM00382">
    <property type="entry name" value="AAA"/>
    <property type="match status" value="1"/>
</dbReference>
<keyword evidence="4 9" id="KW-0067">ATP-binding</keyword>
<dbReference type="Gene3D" id="3.40.50.300">
    <property type="entry name" value="P-loop containing nucleotide triphosphate hydrolases"/>
    <property type="match status" value="1"/>
</dbReference>
<keyword evidence="10" id="KW-1185">Reference proteome</keyword>
<evidence type="ECO:0000256" key="3">
    <source>
        <dbReference type="ARBA" id="ARBA00022741"/>
    </source>
</evidence>
<reference evidence="9 10" key="1">
    <citation type="submission" date="2020-08" db="EMBL/GenBank/DDBJ databases">
        <title>Cohnella phylogeny.</title>
        <authorList>
            <person name="Dunlap C."/>
        </authorList>
    </citation>
    <scope>NUCLEOTIDE SEQUENCE [LARGE SCALE GENOMIC DNA]</scope>
    <source>
        <strain evidence="9 10">DSM 25241</strain>
    </source>
</reference>
<evidence type="ECO:0000313" key="10">
    <source>
        <dbReference type="Proteomes" id="UP000535838"/>
    </source>
</evidence>
<dbReference type="Pfam" id="PF00005">
    <property type="entry name" value="ABC_tran"/>
    <property type="match status" value="1"/>
</dbReference>
<gene>
    <name evidence="9" type="primary">phnC</name>
    <name evidence="9" type="ORF">H7B67_02935</name>
</gene>
<dbReference type="GO" id="GO:0016020">
    <property type="term" value="C:membrane"/>
    <property type="evidence" value="ECO:0007669"/>
    <property type="project" value="InterPro"/>
</dbReference>
<evidence type="ECO:0000256" key="5">
    <source>
        <dbReference type="ARBA" id="ARBA00022885"/>
    </source>
</evidence>
<protein>
    <submittedName>
        <fullName evidence="9">Phosphonate ABC transporter ATP-binding protein</fullName>
    </submittedName>
</protein>
<organism evidence="9 10">
    <name type="scientific">Cohnella thailandensis</name>
    <dbReference type="NCBI Taxonomy" id="557557"/>
    <lineage>
        <taxon>Bacteria</taxon>
        <taxon>Bacillati</taxon>
        <taxon>Bacillota</taxon>
        <taxon>Bacilli</taxon>
        <taxon>Bacillales</taxon>
        <taxon>Paenibacillaceae</taxon>
        <taxon>Cohnella</taxon>
    </lineage>
</organism>
<dbReference type="PROSITE" id="PS00211">
    <property type="entry name" value="ABC_TRANSPORTER_1"/>
    <property type="match status" value="1"/>
</dbReference>
<evidence type="ECO:0000256" key="4">
    <source>
        <dbReference type="ARBA" id="ARBA00022840"/>
    </source>
</evidence>
<keyword evidence="7" id="KW-0472">Membrane</keyword>
<dbReference type="InterPro" id="IPR003593">
    <property type="entry name" value="AAA+_ATPase"/>
</dbReference>
<dbReference type="InterPro" id="IPR003439">
    <property type="entry name" value="ABC_transporter-like_ATP-bd"/>
</dbReference>
<dbReference type="AlphaFoldDB" id="A0A841STW0"/>
<keyword evidence="2" id="KW-1003">Cell membrane</keyword>
<dbReference type="InterPro" id="IPR050086">
    <property type="entry name" value="MetN_ABC_transporter-like"/>
</dbReference>
<proteinExistence type="predicted"/>
<dbReference type="InterPro" id="IPR017871">
    <property type="entry name" value="ABC_transporter-like_CS"/>
</dbReference>
<evidence type="ECO:0000256" key="2">
    <source>
        <dbReference type="ARBA" id="ARBA00022475"/>
    </source>
</evidence>